<dbReference type="EMBL" id="AACI03001445">
    <property type="protein sequence ID" value="EJT42487.1"/>
    <property type="molecule type" value="Genomic_DNA"/>
</dbReference>
<reference evidence="2" key="2">
    <citation type="journal article" date="2011" name="G3 (Bethesda)">
        <title>The awesome power of yeast evolutionary genetics: New genome sequences and strain resources for the Saccharomyces sensu stricto genus.</title>
        <authorList>
            <person name="Scannell D.R."/>
            <person name="Zill O.A."/>
            <person name="Rokas A."/>
            <person name="Payen C."/>
            <person name="Dunham M.J."/>
            <person name="Eisen M.B."/>
            <person name="Rine J."/>
            <person name="Johnston M."/>
            <person name="Hittinger C.T."/>
        </authorList>
    </citation>
    <scope>GENOME REANNOTATION</scope>
    <source>
        <strain evidence="2">ATCC MYA-4449 / AS 2.2408 / CBS 8840 / NBRC 1802 / NCYC 2889</strain>
    </source>
</reference>
<dbReference type="PANTHER" id="PTHR43362:SF1">
    <property type="entry name" value="MANNITOL DEHYDROGENASE 2-RELATED"/>
    <property type="match status" value="1"/>
</dbReference>
<organism evidence="1 2">
    <name type="scientific">Saccharomyces kudriavzevii (strain ATCC MYA-4449 / AS 2.2408 / CBS 8840 / NBRC 1802 / NCYC 2889)</name>
    <name type="common">Yeast</name>
    <dbReference type="NCBI Taxonomy" id="226230"/>
    <lineage>
        <taxon>Eukaryota</taxon>
        <taxon>Fungi</taxon>
        <taxon>Dikarya</taxon>
        <taxon>Ascomycota</taxon>
        <taxon>Saccharomycotina</taxon>
        <taxon>Saccharomycetes</taxon>
        <taxon>Saccharomycetales</taxon>
        <taxon>Saccharomycetaceae</taxon>
        <taxon>Saccharomyces</taxon>
    </lineage>
</organism>
<dbReference type="Proteomes" id="UP000002753">
    <property type="component" value="Unassembled WGS sequence"/>
</dbReference>
<evidence type="ECO:0000313" key="1">
    <source>
        <dbReference type="EMBL" id="EJT42487.1"/>
    </source>
</evidence>
<dbReference type="Gene3D" id="3.40.50.720">
    <property type="entry name" value="NAD(P)-binding Rossmann-like Domain"/>
    <property type="match status" value="1"/>
</dbReference>
<accession>J6EGA5</accession>
<name>J6EGA5_SACK1</name>
<reference evidence="1 2" key="1">
    <citation type="journal article" date="2003" name="Science">
        <title>Finding functional features in Saccharomyces genomes by phylogenetic footprinting.</title>
        <authorList>
            <person name="Cliften P.F."/>
            <person name="Sudarsanam P."/>
            <person name="Desikan A."/>
            <person name="Fulton L."/>
            <person name="Fulton B."/>
            <person name="Majors J."/>
            <person name="Waterston R."/>
            <person name="Cohen B.A."/>
            <person name="Johnston M."/>
        </authorList>
    </citation>
    <scope>NUCLEOTIDE SEQUENCE [LARGE SCALE GENOMIC DNA]</scope>
    <source>
        <strain evidence="2">ATCC MYA-4449 / AS 2.2408 / CBS 8840 / NBRC 1802 / NCYC 2889</strain>
    </source>
</reference>
<comment type="caution">
    <text evidence="1">The sequence shown here is derived from an EMBL/GenBank/DDBJ whole genome shotgun (WGS) entry which is preliminary data.</text>
</comment>
<dbReference type="HOGENOM" id="CLU_2997745_0_0_1"/>
<dbReference type="GO" id="GO:0046029">
    <property type="term" value="F:mannitol dehydrogenase activity"/>
    <property type="evidence" value="ECO:0007669"/>
    <property type="project" value="TreeGrafter"/>
</dbReference>
<sequence>MTKQDETKTTSLNAKTLKSFQSALPIPTYNREGVKQGIVHLGVGAFHRSHLAVFMHR</sequence>
<dbReference type="PANTHER" id="PTHR43362">
    <property type="entry name" value="MANNITOL DEHYDROGENASE DSF1-RELATED"/>
    <property type="match status" value="1"/>
</dbReference>
<dbReference type="InterPro" id="IPR050988">
    <property type="entry name" value="Mannitol_DH/Oxidoreductase"/>
</dbReference>
<dbReference type="InterPro" id="IPR036291">
    <property type="entry name" value="NAD(P)-bd_dom_sf"/>
</dbReference>
<dbReference type="SUPFAM" id="SSF51735">
    <property type="entry name" value="NAD(P)-binding Rossmann-fold domains"/>
    <property type="match status" value="1"/>
</dbReference>
<protein>
    <submittedName>
        <fullName evidence="1">Uncharacterized protein</fullName>
    </submittedName>
</protein>
<evidence type="ECO:0000313" key="2">
    <source>
        <dbReference type="Proteomes" id="UP000002753"/>
    </source>
</evidence>
<proteinExistence type="predicted"/>
<gene>
    <name evidence="1" type="ORF">SKUD_179604</name>
</gene>
<dbReference type="AlphaFoldDB" id="J6EGA5"/>
<keyword evidence="2" id="KW-1185">Reference proteome</keyword>